<sequence length="272" mass="30086">MNYKGITLLCVMLLFSAIASFPVSTQAKDQDAGILIIYSTLDGKESSQVKMLDLLAGHFTSHVTVKKDLDVEASDFKGKDHVIYYGQTKRKLSQKLLSLISGVKKPVVAIGYNAGQISQFSGLSLARKENVFQVHSRSEKADVSLESGLNVLSVSGLKGTALYTFKADDGTTHSFIWKTKKGNVYIGLTNLLNDNLIVAKQLREAFGEKAGTTLLYLRLEDISPMSDEKLLLQAGTYLHKRHIPFILAVIPVYLNPQATKCICLINRRWSRC</sequence>
<dbReference type="Proteomes" id="UP000031970">
    <property type="component" value="Unassembled WGS sequence"/>
</dbReference>
<name>A0ABD3ZN39_BACIU</name>
<evidence type="ECO:0000256" key="1">
    <source>
        <dbReference type="SAM" id="SignalP"/>
    </source>
</evidence>
<organism evidence="2 3">
    <name type="scientific">Bacillus subtilis subsp. subtilis</name>
    <dbReference type="NCBI Taxonomy" id="135461"/>
    <lineage>
        <taxon>Bacteria</taxon>
        <taxon>Bacillati</taxon>
        <taxon>Bacillota</taxon>
        <taxon>Bacilli</taxon>
        <taxon>Bacillales</taxon>
        <taxon>Bacillaceae</taxon>
        <taxon>Bacillus</taxon>
    </lineage>
</organism>
<accession>A0ABD3ZN39</accession>
<evidence type="ECO:0000313" key="3">
    <source>
        <dbReference type="Proteomes" id="UP000031970"/>
    </source>
</evidence>
<protein>
    <submittedName>
        <fullName evidence="2">Uncharacterized protein</fullName>
    </submittedName>
</protein>
<comment type="caution">
    <text evidence="2">The sequence shown here is derived from an EMBL/GenBank/DDBJ whole genome shotgun (WGS) entry which is preliminary data.</text>
</comment>
<dbReference type="AlphaFoldDB" id="A0ABD3ZN39"/>
<dbReference type="EMBL" id="JSXS01000160">
    <property type="protein sequence ID" value="KIL29480.1"/>
    <property type="molecule type" value="Genomic_DNA"/>
</dbReference>
<feature type="chain" id="PRO_5044841129" evidence="1">
    <location>
        <begin position="28"/>
        <end position="272"/>
    </location>
</feature>
<reference evidence="2 3" key="1">
    <citation type="submission" date="2014-11" db="EMBL/GenBank/DDBJ databases">
        <title>Draft Genome Sequences of Nine Bacillus subtilis Strains that Form Spores with High Heat-Resistance.</title>
        <authorList>
            <person name="Krawcyk A.O."/>
            <person name="Berendsen E.M."/>
            <person name="de Jong A."/>
            <person name="Holsappel S."/>
            <person name="Eijlander R.T."/>
            <person name="Wells-Bennik M."/>
            <person name="Kuipers O.P."/>
        </authorList>
    </citation>
    <scope>NUCLEOTIDE SEQUENCE [LARGE SCALE GENOMIC DNA]</scope>
    <source>
        <strain evidence="2 3">B4067</strain>
    </source>
</reference>
<gene>
    <name evidence="2" type="ORF">B4067_0469</name>
</gene>
<evidence type="ECO:0000313" key="2">
    <source>
        <dbReference type="EMBL" id="KIL29480.1"/>
    </source>
</evidence>
<proteinExistence type="predicted"/>
<dbReference type="Pfam" id="PF10096">
    <property type="entry name" value="DUF2334"/>
    <property type="match status" value="1"/>
</dbReference>
<dbReference type="InterPro" id="IPR018763">
    <property type="entry name" value="DUF2334"/>
</dbReference>
<keyword evidence="1" id="KW-0732">Signal</keyword>
<feature type="signal peptide" evidence="1">
    <location>
        <begin position="1"/>
        <end position="27"/>
    </location>
</feature>